<proteinExistence type="inferred from homology"/>
<dbReference type="PRINTS" id="PR00081">
    <property type="entry name" value="GDHRDH"/>
</dbReference>
<evidence type="ECO:0000256" key="2">
    <source>
        <dbReference type="ARBA" id="ARBA00023002"/>
    </source>
</evidence>
<name>A0A7S3PJN8_9STRA</name>
<dbReference type="Gene3D" id="3.40.50.720">
    <property type="entry name" value="NAD(P)-binding Rossmann-like Domain"/>
    <property type="match status" value="1"/>
</dbReference>
<protein>
    <recommendedName>
        <fullName evidence="4">NAD(P)-binding protein</fullName>
    </recommendedName>
</protein>
<gene>
    <name evidence="3" type="ORF">ASTO00021_LOCUS11626</name>
</gene>
<comment type="similarity">
    <text evidence="1">Belongs to the short-chain dehydrogenases/reductases (SDR) family.</text>
</comment>
<dbReference type="PANTHER" id="PTHR44229:SF4">
    <property type="entry name" value="15-HYDROXYPROSTAGLANDIN DEHYDROGENASE [NAD(+)]"/>
    <property type="match status" value="1"/>
</dbReference>
<dbReference type="GO" id="GO:0005737">
    <property type="term" value="C:cytoplasm"/>
    <property type="evidence" value="ECO:0007669"/>
    <property type="project" value="TreeGrafter"/>
</dbReference>
<dbReference type="EMBL" id="HBIN01015321">
    <property type="protein sequence ID" value="CAE0441495.1"/>
    <property type="molecule type" value="Transcribed_RNA"/>
</dbReference>
<reference evidence="3" key="1">
    <citation type="submission" date="2021-01" db="EMBL/GenBank/DDBJ databases">
        <authorList>
            <person name="Corre E."/>
            <person name="Pelletier E."/>
            <person name="Niang G."/>
            <person name="Scheremetjew M."/>
            <person name="Finn R."/>
            <person name="Kale V."/>
            <person name="Holt S."/>
            <person name="Cochrane G."/>
            <person name="Meng A."/>
            <person name="Brown T."/>
            <person name="Cohen L."/>
        </authorList>
    </citation>
    <scope>NUCLEOTIDE SEQUENCE</scope>
    <source>
        <strain evidence="3">GSBS06</strain>
    </source>
</reference>
<evidence type="ECO:0000313" key="3">
    <source>
        <dbReference type="EMBL" id="CAE0441495.1"/>
    </source>
</evidence>
<dbReference type="InterPro" id="IPR036291">
    <property type="entry name" value="NAD(P)-bd_dom_sf"/>
</dbReference>
<evidence type="ECO:0000256" key="1">
    <source>
        <dbReference type="ARBA" id="ARBA00006484"/>
    </source>
</evidence>
<dbReference type="AlphaFoldDB" id="A0A7S3PJN8"/>
<dbReference type="PANTHER" id="PTHR44229">
    <property type="entry name" value="15-HYDROXYPROSTAGLANDIN DEHYDROGENASE [NAD(+)]"/>
    <property type="match status" value="1"/>
</dbReference>
<evidence type="ECO:0008006" key="4">
    <source>
        <dbReference type="Google" id="ProtNLM"/>
    </source>
</evidence>
<sequence>MGGVYLIYTNAGAFIASTIFGLGTYTQLGFHIFVSYVAVLKWLLWDDMAIPSKDKVDKEYYKTPRRIFLTGGASGVGRHLSLLFTSQGHNVYAADVNARGLEDTMQNYNEISGPKGNLYTGVLDVGDFQMWEAILKNSVDKLGGLDVLMNIAGVAAPGLTVDATEKLIDLHINVNLKGVMIGTSLGGKIMQEQIKKHGGSCHIVNFASMGAVAPCKGMGLYLGAKYGCRGYTLCAAKDYWGTGVYLSVVMPEAIKTGMYANQINNPGSYAGLAFGGPLLDVTDVEWAIVNKVLPERPREYIIGTSWVRVKGARMSDMFSSSWILNTAEEYMLQQGLKYQAEYLKEKKKN</sequence>
<dbReference type="Pfam" id="PF00106">
    <property type="entry name" value="adh_short"/>
    <property type="match status" value="1"/>
</dbReference>
<dbReference type="GO" id="GO:0016616">
    <property type="term" value="F:oxidoreductase activity, acting on the CH-OH group of donors, NAD or NADP as acceptor"/>
    <property type="evidence" value="ECO:0007669"/>
    <property type="project" value="TreeGrafter"/>
</dbReference>
<accession>A0A7S3PJN8</accession>
<dbReference type="CDD" id="cd05233">
    <property type="entry name" value="SDR_c"/>
    <property type="match status" value="1"/>
</dbReference>
<dbReference type="InterPro" id="IPR002347">
    <property type="entry name" value="SDR_fam"/>
</dbReference>
<organism evidence="3">
    <name type="scientific">Aplanochytrium stocchinoi</name>
    <dbReference type="NCBI Taxonomy" id="215587"/>
    <lineage>
        <taxon>Eukaryota</taxon>
        <taxon>Sar</taxon>
        <taxon>Stramenopiles</taxon>
        <taxon>Bigyra</taxon>
        <taxon>Labyrinthulomycetes</taxon>
        <taxon>Thraustochytrida</taxon>
        <taxon>Thraustochytriidae</taxon>
        <taxon>Aplanochytrium</taxon>
    </lineage>
</organism>
<dbReference type="SUPFAM" id="SSF51735">
    <property type="entry name" value="NAD(P)-binding Rossmann-fold domains"/>
    <property type="match status" value="1"/>
</dbReference>
<keyword evidence="2" id="KW-0560">Oxidoreductase</keyword>